<comment type="caution">
    <text evidence="2">The sequence shown here is derived from an EMBL/GenBank/DDBJ whole genome shotgun (WGS) entry which is preliminary data.</text>
</comment>
<dbReference type="EMBL" id="BMPI01000014">
    <property type="protein sequence ID" value="GGM29595.1"/>
    <property type="molecule type" value="Genomic_DNA"/>
</dbReference>
<proteinExistence type="predicted"/>
<feature type="transmembrane region" description="Helical" evidence="1">
    <location>
        <begin position="46"/>
        <end position="64"/>
    </location>
</feature>
<name>A0A917TMX9_9ACTN</name>
<evidence type="ECO:0000313" key="3">
    <source>
        <dbReference type="Proteomes" id="UP000642070"/>
    </source>
</evidence>
<accession>A0A917TMX9</accession>
<dbReference type="AlphaFoldDB" id="A0A917TMX9"/>
<reference evidence="2" key="2">
    <citation type="submission" date="2020-09" db="EMBL/GenBank/DDBJ databases">
        <authorList>
            <person name="Sun Q."/>
            <person name="Ohkuma M."/>
        </authorList>
    </citation>
    <scope>NUCLEOTIDE SEQUENCE</scope>
    <source>
        <strain evidence="2">JCM 19831</strain>
    </source>
</reference>
<dbReference type="PANTHER" id="PTHR37314:SF4">
    <property type="entry name" value="UPF0700 TRANSMEMBRANE PROTEIN YOAK"/>
    <property type="match status" value="1"/>
</dbReference>
<keyword evidence="1" id="KW-1133">Transmembrane helix</keyword>
<dbReference type="Proteomes" id="UP000642070">
    <property type="component" value="Unassembled WGS sequence"/>
</dbReference>
<feature type="transmembrane region" description="Helical" evidence="1">
    <location>
        <begin position="167"/>
        <end position="187"/>
    </location>
</feature>
<keyword evidence="1" id="KW-0812">Transmembrane</keyword>
<dbReference type="PANTHER" id="PTHR37314">
    <property type="entry name" value="SLR0142 PROTEIN"/>
    <property type="match status" value="1"/>
</dbReference>
<protein>
    <recommendedName>
        <fullName evidence="4">DUF1275 domain-containing protein</fullName>
    </recommendedName>
</protein>
<evidence type="ECO:0000256" key="1">
    <source>
        <dbReference type="SAM" id="Phobius"/>
    </source>
</evidence>
<dbReference type="Pfam" id="PF06912">
    <property type="entry name" value="DUF1275"/>
    <property type="match status" value="1"/>
</dbReference>
<keyword evidence="1" id="KW-0472">Membrane</keyword>
<keyword evidence="3" id="KW-1185">Reference proteome</keyword>
<feature type="transmembrane region" description="Helical" evidence="1">
    <location>
        <begin position="109"/>
        <end position="127"/>
    </location>
</feature>
<sequence length="217" mass="22159">MLALAMATAVAGLMDALALTRYGVFVANQSGNLIHVGMGLAGHDPLWPASAASIGAFGVGAGIASRVRRVRGPDPAVVEFGLALAALILWAVVDAALDRGVPGAPGPRAVLAAAGAFFMGCFGGLFVRTAGIATTITYHSGTVMKTGERLVAWMTGSGQARRKASQGAALGLLGLAGYVSGAFLGTLSSNRPMLTFALVLLVLVALMLTLRSLRRRR</sequence>
<organism evidence="2 3">
    <name type="scientific">Dactylosporangium sucinum</name>
    <dbReference type="NCBI Taxonomy" id="1424081"/>
    <lineage>
        <taxon>Bacteria</taxon>
        <taxon>Bacillati</taxon>
        <taxon>Actinomycetota</taxon>
        <taxon>Actinomycetes</taxon>
        <taxon>Micromonosporales</taxon>
        <taxon>Micromonosporaceae</taxon>
        <taxon>Dactylosporangium</taxon>
    </lineage>
</organism>
<dbReference type="InterPro" id="IPR010699">
    <property type="entry name" value="DUF1275"/>
</dbReference>
<evidence type="ECO:0000313" key="2">
    <source>
        <dbReference type="EMBL" id="GGM29595.1"/>
    </source>
</evidence>
<reference evidence="2" key="1">
    <citation type="journal article" date="2014" name="Int. J. Syst. Evol. Microbiol.">
        <title>Complete genome sequence of Corynebacterium casei LMG S-19264T (=DSM 44701T), isolated from a smear-ripened cheese.</title>
        <authorList>
            <consortium name="US DOE Joint Genome Institute (JGI-PGF)"/>
            <person name="Walter F."/>
            <person name="Albersmeier A."/>
            <person name="Kalinowski J."/>
            <person name="Ruckert C."/>
        </authorList>
    </citation>
    <scope>NUCLEOTIDE SEQUENCE</scope>
    <source>
        <strain evidence="2">JCM 19831</strain>
    </source>
</reference>
<evidence type="ECO:0008006" key="4">
    <source>
        <dbReference type="Google" id="ProtNLM"/>
    </source>
</evidence>
<feature type="transmembrane region" description="Helical" evidence="1">
    <location>
        <begin position="193"/>
        <end position="213"/>
    </location>
</feature>
<gene>
    <name evidence="2" type="ORF">GCM10007977_033620</name>
</gene>
<feature type="transmembrane region" description="Helical" evidence="1">
    <location>
        <begin position="76"/>
        <end position="97"/>
    </location>
</feature>